<dbReference type="InterPro" id="IPR018060">
    <property type="entry name" value="HTH_AraC"/>
</dbReference>
<dbReference type="SUPFAM" id="SSF46689">
    <property type="entry name" value="Homeodomain-like"/>
    <property type="match status" value="2"/>
</dbReference>
<dbReference type="GO" id="GO:0000155">
    <property type="term" value="F:phosphorelay sensor kinase activity"/>
    <property type="evidence" value="ECO:0007669"/>
    <property type="project" value="InterPro"/>
</dbReference>
<dbReference type="STRING" id="158189.SpiBuddy_3009"/>
<reference evidence="8" key="1">
    <citation type="submission" date="2011-02" db="EMBL/GenBank/DDBJ databases">
        <title>Complete sequence of Spirochaeta sp. Buddy.</title>
        <authorList>
            <person name="Lucas S."/>
            <person name="Copeland A."/>
            <person name="Lapidus A."/>
            <person name="Cheng J.-F."/>
            <person name="Goodwin L."/>
            <person name="Pitluck S."/>
            <person name="Zeytun A."/>
            <person name="Detter J.C."/>
            <person name="Han C."/>
            <person name="Tapia R."/>
            <person name="Land M."/>
            <person name="Hauser L."/>
            <person name="Kyrpides N."/>
            <person name="Ivanova N."/>
            <person name="Mikhailova N."/>
            <person name="Pagani I."/>
            <person name="Ritalahti K.M."/>
            <person name="Loeffler F.E."/>
            <person name="Woyke T."/>
        </authorList>
    </citation>
    <scope>NUCLEOTIDE SEQUENCE [LARGE SCALE GENOMIC DNA]</scope>
    <source>
        <strain evidence="8">ATCC BAA-1886 / DSM 22777 / Buddy</strain>
    </source>
</reference>
<evidence type="ECO:0000256" key="4">
    <source>
        <dbReference type="ARBA" id="ARBA00023125"/>
    </source>
</evidence>
<dbReference type="SMART" id="SM00342">
    <property type="entry name" value="HTH_ARAC"/>
    <property type="match status" value="1"/>
</dbReference>
<protein>
    <recommendedName>
        <fullName evidence="2">histidine kinase</fullName>
        <ecNumber evidence="2">2.7.13.3</ecNumber>
    </recommendedName>
</protein>
<dbReference type="InterPro" id="IPR003661">
    <property type="entry name" value="HisK_dim/P_dom"/>
</dbReference>
<dbReference type="PROSITE" id="PS00041">
    <property type="entry name" value="HTH_ARAC_FAMILY_1"/>
    <property type="match status" value="1"/>
</dbReference>
<dbReference type="HOGENOM" id="CLU_283836_0_0_12"/>
<dbReference type="SUPFAM" id="SSF47384">
    <property type="entry name" value="Homodimeric domain of signal transducing histidine kinase"/>
    <property type="match status" value="1"/>
</dbReference>
<gene>
    <name evidence="7" type="ordered locus">SpiBuddy_3009</name>
</gene>
<dbReference type="InterPro" id="IPR036097">
    <property type="entry name" value="HisK_dim/P_sf"/>
</dbReference>
<accession>F0RZR4</accession>
<dbReference type="GO" id="GO:0000976">
    <property type="term" value="F:transcription cis-regulatory region binding"/>
    <property type="evidence" value="ECO:0007669"/>
    <property type="project" value="TreeGrafter"/>
</dbReference>
<keyword evidence="4" id="KW-0238">DNA-binding</keyword>
<dbReference type="eggNOG" id="COG2205">
    <property type="taxonomic scope" value="Bacteria"/>
</dbReference>
<evidence type="ECO:0000256" key="2">
    <source>
        <dbReference type="ARBA" id="ARBA00012438"/>
    </source>
</evidence>
<dbReference type="InterPro" id="IPR018062">
    <property type="entry name" value="HTH_AraC-typ_CS"/>
</dbReference>
<evidence type="ECO:0000256" key="3">
    <source>
        <dbReference type="ARBA" id="ARBA00023015"/>
    </source>
</evidence>
<feature type="domain" description="HTH araC/xylS-type" evidence="6">
    <location>
        <begin position="964"/>
        <end position="1062"/>
    </location>
</feature>
<dbReference type="CDD" id="cd00082">
    <property type="entry name" value="HisKA"/>
    <property type="match status" value="1"/>
</dbReference>
<evidence type="ECO:0000313" key="8">
    <source>
        <dbReference type="Proteomes" id="UP000008466"/>
    </source>
</evidence>
<dbReference type="InterPro" id="IPR009057">
    <property type="entry name" value="Homeodomain-like_sf"/>
</dbReference>
<dbReference type="SUPFAM" id="SSF53822">
    <property type="entry name" value="Periplasmic binding protein-like I"/>
    <property type="match status" value="1"/>
</dbReference>
<dbReference type="CDD" id="cd06267">
    <property type="entry name" value="PBP1_LacI_sugar_binding-like"/>
    <property type="match status" value="1"/>
</dbReference>
<dbReference type="AlphaFoldDB" id="F0RZR4"/>
<organism evidence="7 8">
    <name type="scientific">Sphaerochaeta globosa (strain ATCC BAA-1886 / DSM 22777 / Buddy)</name>
    <name type="common">Spirochaeta sp. (strain Buddy)</name>
    <dbReference type="NCBI Taxonomy" id="158189"/>
    <lineage>
        <taxon>Bacteria</taxon>
        <taxon>Pseudomonadati</taxon>
        <taxon>Spirochaetota</taxon>
        <taxon>Spirochaetia</taxon>
        <taxon>Spirochaetales</taxon>
        <taxon>Sphaerochaetaceae</taxon>
        <taxon>Sphaerochaeta</taxon>
    </lineage>
</organism>
<name>F0RZR4_SPHGB</name>
<evidence type="ECO:0000256" key="5">
    <source>
        <dbReference type="ARBA" id="ARBA00023163"/>
    </source>
</evidence>
<dbReference type="Pfam" id="PF13377">
    <property type="entry name" value="Peripla_BP_3"/>
    <property type="match status" value="1"/>
</dbReference>
<dbReference type="PANTHER" id="PTHR30146">
    <property type="entry name" value="LACI-RELATED TRANSCRIPTIONAL REPRESSOR"/>
    <property type="match status" value="1"/>
</dbReference>
<dbReference type="InterPro" id="IPR046335">
    <property type="entry name" value="LacI/GalR-like_sensor"/>
</dbReference>
<keyword evidence="5" id="KW-0804">Transcription</keyword>
<dbReference type="OrthoDB" id="9799345at2"/>
<dbReference type="EMBL" id="CP002541">
    <property type="protein sequence ID" value="ADY14815.1"/>
    <property type="molecule type" value="Genomic_DNA"/>
</dbReference>
<dbReference type="Pfam" id="PF12833">
    <property type="entry name" value="HTH_18"/>
    <property type="match status" value="1"/>
</dbReference>
<dbReference type="Gene3D" id="1.10.10.60">
    <property type="entry name" value="Homeodomain-like"/>
    <property type="match status" value="2"/>
</dbReference>
<evidence type="ECO:0000313" key="7">
    <source>
        <dbReference type="EMBL" id="ADY14815.1"/>
    </source>
</evidence>
<dbReference type="PANTHER" id="PTHR30146:SF24">
    <property type="entry name" value="XYLOSE OPERON REGULATORY PROTEIN"/>
    <property type="match status" value="1"/>
</dbReference>
<dbReference type="Gene3D" id="3.40.50.2300">
    <property type="match status" value="2"/>
</dbReference>
<dbReference type="PROSITE" id="PS01124">
    <property type="entry name" value="HTH_ARAC_FAMILY_2"/>
    <property type="match status" value="1"/>
</dbReference>
<dbReference type="Proteomes" id="UP000008466">
    <property type="component" value="Chromosome"/>
</dbReference>
<dbReference type="eggNOG" id="COG1609">
    <property type="taxonomic scope" value="Bacteria"/>
</dbReference>
<keyword evidence="8" id="KW-1185">Reference proteome</keyword>
<dbReference type="eggNOG" id="COG2207">
    <property type="taxonomic scope" value="Bacteria"/>
</dbReference>
<proteinExistence type="predicted"/>
<evidence type="ECO:0000259" key="6">
    <source>
        <dbReference type="PROSITE" id="PS01124"/>
    </source>
</evidence>
<dbReference type="EC" id="2.7.13.3" evidence="2"/>
<dbReference type="InterPro" id="IPR028082">
    <property type="entry name" value="Peripla_BP_I"/>
</dbReference>
<comment type="catalytic activity">
    <reaction evidence="1">
        <text>ATP + protein L-histidine = ADP + protein N-phospho-L-histidine.</text>
        <dbReference type="EC" id="2.7.13.3"/>
    </reaction>
</comment>
<sequence length="1064" mass="117836">MVPESRHKKIALLLASIHTGASNELWSEIARLAKTSHASLFVFPGGRLECEENQEYLRNAIYPLVNADNVQGVLTWASALGGSVRVEEVQTFLATLGTLPCVSIGMKRKGYPAVSFDAYAGVQSVILHCITKHKSRRIAFIRGPQNHYSAQDRYRAYYDALDQTGLVFDPRLASDPHPWTEGAAALSQLVEERGLIPGKDFDTLACSSDMMMFAAGKQLEALGYSIPGDVRIVGYNDSSESHLLRVPCTTARMPVTELAHMSFELLSNLLEDDTAPSFDILLPSHPVIRQSCGCTHSLGSTEQAKQSVGTPSLFLAWLVQSFRVHDATIPSIQRLLDEADSADELSYLSLAEDLVYRFLDRGGDPNLLSEALHWYTTFFASEAFKQHRANSLRDLFLRQRDLVAHQHAYALSVQAKSLDALKCDLLGVRNLSSIPSLLATHVRSLGLEAGYLVLYEDDENSTFIGGYDGQVHLEGQQTFAKHMLLPPSIQSNITEGVYVIEPLFMDNQPLGYLVVRTTLFSGSVMEELRTALSSAVKGTFLLDAANKAREEAERAQRARTEFFANISEGLRNPLESILSLMQDKDETLKEQVGEQLRTATHLLDLTLSYTGAFELERTIFSPSSLLSSLKASHAFSYEGEVELPVLLGDRAKITQAFEIVLQYIQKQGGQVTIRAELQSQGLQFSFISSHLAWKASLGNQDPSLSLAQRIILMSGGLVSLKDNQIMFRLGWPSLGGDSIASSSSDLMYIGGESESEVPSLFSAFSQVRLMHSSLLNKQNLSQLEGCILGWDGQRSSAELQLALYLLAHHPRLSKTPMVCFHAPQGYESLSSSLASSKLGNQEDGVLVLMGALGHSLAGQLGMMDNVVLCSKQEIEGVYANNKVRLLFSDIFDPVLYEQLRRLSVAPIVIVREHWKHEEAEQLSLIPRLIIAHRCVVESSEFLARIVLLLTHQEILPPLTGALVKRAIVYLGEHATTPISRWQLAEAVNVSEDYLTRIFRKEIGLSPWDYLNRHRIHLATNLLKQSTLTINEVASQTGFQDQAYFCRVFRKIKGMAPTKVRTTAP</sequence>
<keyword evidence="3" id="KW-0805">Transcription regulation</keyword>
<dbReference type="GO" id="GO:0003700">
    <property type="term" value="F:DNA-binding transcription factor activity"/>
    <property type="evidence" value="ECO:0007669"/>
    <property type="project" value="InterPro"/>
</dbReference>
<dbReference type="KEGG" id="sbu:SpiBuddy_3009"/>
<evidence type="ECO:0000256" key="1">
    <source>
        <dbReference type="ARBA" id="ARBA00000085"/>
    </source>
</evidence>
<dbReference type="Gene3D" id="1.10.287.130">
    <property type="match status" value="1"/>
</dbReference>